<feature type="binding site" evidence="5">
    <location>
        <position position="124"/>
    </location>
    <ligand>
        <name>Mg(2+)</name>
        <dbReference type="ChEBI" id="CHEBI:18420"/>
        <label>1</label>
        <note>catalytic</note>
    </ligand>
</feature>
<comment type="cofactor">
    <cofactor evidence="5">
        <name>Mg(2+)</name>
        <dbReference type="ChEBI" id="CHEBI:18420"/>
    </cofactor>
</comment>
<dbReference type="PANTHER" id="PTHR20854">
    <property type="entry name" value="INOSITOL MONOPHOSPHATASE"/>
    <property type="match status" value="1"/>
</dbReference>
<name>A0A1N6SGS0_9RHOO</name>
<reference evidence="7" key="1">
    <citation type="submission" date="2017-01" db="EMBL/GenBank/DDBJ databases">
        <authorList>
            <person name="Varghese N."/>
            <person name="Submissions S."/>
        </authorList>
    </citation>
    <scope>NUCLEOTIDE SEQUENCE [LARGE SCALE GENOMIC DNA]</scope>
    <source>
        <strain evidence="7">ATCC 51758</strain>
    </source>
</reference>
<dbReference type="GO" id="GO:0006020">
    <property type="term" value="P:inositol metabolic process"/>
    <property type="evidence" value="ECO:0007669"/>
    <property type="project" value="TreeGrafter"/>
</dbReference>
<accession>A0A1N6SGS0</accession>
<dbReference type="Pfam" id="PF00459">
    <property type="entry name" value="Inositol_P"/>
    <property type="match status" value="1"/>
</dbReference>
<keyword evidence="3" id="KW-0378">Hydrolase</keyword>
<dbReference type="AlphaFoldDB" id="A0A1N6SGS0"/>
<organism evidence="6 7">
    <name type="scientific">Aromatoleum tolulyticum</name>
    <dbReference type="NCBI Taxonomy" id="34027"/>
    <lineage>
        <taxon>Bacteria</taxon>
        <taxon>Pseudomonadati</taxon>
        <taxon>Pseudomonadota</taxon>
        <taxon>Betaproteobacteria</taxon>
        <taxon>Rhodocyclales</taxon>
        <taxon>Rhodocyclaceae</taxon>
        <taxon>Aromatoleum</taxon>
    </lineage>
</organism>
<dbReference type="PROSITE" id="PS00629">
    <property type="entry name" value="IMP_1"/>
    <property type="match status" value="1"/>
</dbReference>
<evidence type="ECO:0000256" key="1">
    <source>
        <dbReference type="ARBA" id="ARBA00009759"/>
    </source>
</evidence>
<dbReference type="GO" id="GO:0046872">
    <property type="term" value="F:metal ion binding"/>
    <property type="evidence" value="ECO:0007669"/>
    <property type="project" value="UniProtKB-KW"/>
</dbReference>
<dbReference type="GO" id="GO:0046854">
    <property type="term" value="P:phosphatidylinositol phosphate biosynthetic process"/>
    <property type="evidence" value="ECO:0007669"/>
    <property type="project" value="InterPro"/>
</dbReference>
<dbReference type="GO" id="GO:0008934">
    <property type="term" value="F:inositol monophosphate 1-phosphatase activity"/>
    <property type="evidence" value="ECO:0007669"/>
    <property type="project" value="TreeGrafter"/>
</dbReference>
<feature type="binding site" evidence="5">
    <location>
        <position position="248"/>
    </location>
    <ligand>
        <name>Mg(2+)</name>
        <dbReference type="ChEBI" id="CHEBI:18420"/>
        <label>1</label>
        <note>catalytic</note>
    </ligand>
</feature>
<keyword evidence="7" id="KW-1185">Reference proteome</keyword>
<keyword evidence="4 5" id="KW-0460">Magnesium</keyword>
<dbReference type="CDD" id="cd01637">
    <property type="entry name" value="IMPase_like"/>
    <property type="match status" value="1"/>
</dbReference>
<dbReference type="InterPro" id="IPR020550">
    <property type="entry name" value="Inositol_monophosphatase_CS"/>
</dbReference>
<dbReference type="STRING" id="34027.SAMN05421829_10487"/>
<evidence type="ECO:0000313" key="7">
    <source>
        <dbReference type="Proteomes" id="UP000186819"/>
    </source>
</evidence>
<dbReference type="Gene3D" id="3.30.540.10">
    <property type="entry name" value="Fructose-1,6-Bisphosphatase, subunit A, domain 1"/>
    <property type="match status" value="1"/>
</dbReference>
<evidence type="ECO:0000256" key="3">
    <source>
        <dbReference type="ARBA" id="ARBA00022801"/>
    </source>
</evidence>
<feature type="binding site" evidence="5">
    <location>
        <position position="126"/>
    </location>
    <ligand>
        <name>Mg(2+)</name>
        <dbReference type="ChEBI" id="CHEBI:18420"/>
        <label>1</label>
        <note>catalytic</note>
    </ligand>
</feature>
<dbReference type="Proteomes" id="UP000186819">
    <property type="component" value="Unassembled WGS sequence"/>
</dbReference>
<keyword evidence="2 5" id="KW-0479">Metal-binding</keyword>
<evidence type="ECO:0000256" key="5">
    <source>
        <dbReference type="PIRSR" id="PIRSR600760-2"/>
    </source>
</evidence>
<evidence type="ECO:0000256" key="2">
    <source>
        <dbReference type="ARBA" id="ARBA00022723"/>
    </source>
</evidence>
<evidence type="ECO:0000256" key="4">
    <source>
        <dbReference type="ARBA" id="ARBA00022842"/>
    </source>
</evidence>
<proteinExistence type="inferred from homology"/>
<dbReference type="SUPFAM" id="SSF56655">
    <property type="entry name" value="Carbohydrate phosphatase"/>
    <property type="match status" value="1"/>
</dbReference>
<feature type="binding site" evidence="5">
    <location>
        <position position="102"/>
    </location>
    <ligand>
        <name>Mg(2+)</name>
        <dbReference type="ChEBI" id="CHEBI:18420"/>
        <label>1</label>
        <note>catalytic</note>
    </ligand>
</feature>
<protein>
    <submittedName>
        <fullName evidence="6">3'(2'), 5'-bisphosphate nucleotidase/myo-inositol-1(Or 4)-monophosphatase</fullName>
    </submittedName>
</protein>
<dbReference type="EMBL" id="FTMD01000004">
    <property type="protein sequence ID" value="SIQ40284.1"/>
    <property type="molecule type" value="Genomic_DNA"/>
</dbReference>
<dbReference type="PROSITE" id="PS00630">
    <property type="entry name" value="IMP_2"/>
    <property type="match status" value="1"/>
</dbReference>
<dbReference type="PANTHER" id="PTHR20854:SF4">
    <property type="entry name" value="INOSITOL-1-MONOPHOSPHATASE-RELATED"/>
    <property type="match status" value="1"/>
</dbReference>
<sequence length="301" mass="32599">MRHPCASRHGTQECAGACARKHHPAHDRGALLMPTASQRLAQARALESLVRDVAREVILPRYLKTARNRKADGTLFTEADLESQRRFSEELPKLVPGAVLGEEMSAAEQAHLWSDGRRGLWCIDPIDGTTNFANGIPFFAVSIAYLVNHEPRFGVVYNPVTDESFYAAKGAGAFLNGVELPLRAAAAHLSDAVAGIDFKRISHHLGDELAVRPPYFSQRNFGSSALEWCFVAAGRLDVYVHGGQMLWDYAAGKLILDEAGGMASALDGGTLIAGPSIKRGVIAAANPGLFTDWRNWVSAHS</sequence>
<dbReference type="GO" id="GO:0007165">
    <property type="term" value="P:signal transduction"/>
    <property type="evidence" value="ECO:0007669"/>
    <property type="project" value="TreeGrafter"/>
</dbReference>
<comment type="similarity">
    <text evidence="1">Belongs to the inositol monophosphatase superfamily.</text>
</comment>
<dbReference type="InterPro" id="IPR020583">
    <property type="entry name" value="Inositol_monoP_metal-BS"/>
</dbReference>
<evidence type="ECO:0000313" key="6">
    <source>
        <dbReference type="EMBL" id="SIQ40284.1"/>
    </source>
</evidence>
<dbReference type="PRINTS" id="PR00377">
    <property type="entry name" value="IMPHPHTASES"/>
</dbReference>
<dbReference type="InterPro" id="IPR000760">
    <property type="entry name" value="Inositol_monophosphatase-like"/>
</dbReference>
<feature type="binding site" evidence="5">
    <location>
        <position position="127"/>
    </location>
    <ligand>
        <name>Mg(2+)</name>
        <dbReference type="ChEBI" id="CHEBI:18420"/>
        <label>1</label>
        <note>catalytic</note>
    </ligand>
</feature>
<gene>
    <name evidence="6" type="ORF">SAMN05421829_10487</name>
</gene>
<dbReference type="Gene3D" id="3.40.190.80">
    <property type="match status" value="1"/>
</dbReference>